<dbReference type="STRING" id="1122938.SAMN05660772_02297"/>
<gene>
    <name evidence="2" type="ORF">SAMN05660772_02297</name>
</gene>
<name>A0A1W1UTY6_9PAST</name>
<reference evidence="3" key="1">
    <citation type="submission" date="2017-04" db="EMBL/GenBank/DDBJ databases">
        <authorList>
            <person name="Varghese N."/>
            <person name="Submissions S."/>
        </authorList>
    </citation>
    <scope>NUCLEOTIDE SEQUENCE [LARGE SCALE GENOMIC DNA]</scope>
    <source>
        <strain evidence="3">DSM 23072</strain>
    </source>
</reference>
<dbReference type="SUPFAM" id="SSF55729">
    <property type="entry name" value="Acyl-CoA N-acyltransferases (Nat)"/>
    <property type="match status" value="1"/>
</dbReference>
<dbReference type="Gene3D" id="3.40.630.30">
    <property type="match status" value="1"/>
</dbReference>
<dbReference type="FunFam" id="3.40.630.30:FF:000047">
    <property type="entry name" value="Acetyltransferase, GNAT family"/>
    <property type="match status" value="1"/>
</dbReference>
<accession>A0A1W1UTY6</accession>
<dbReference type="PANTHER" id="PTHR43441:SF2">
    <property type="entry name" value="FAMILY ACETYLTRANSFERASE, PUTATIVE (AFU_ORTHOLOGUE AFUA_7G00850)-RELATED"/>
    <property type="match status" value="1"/>
</dbReference>
<keyword evidence="2" id="KW-0808">Transferase</keyword>
<proteinExistence type="predicted"/>
<keyword evidence="3" id="KW-1185">Reference proteome</keyword>
<dbReference type="InterPro" id="IPR051908">
    <property type="entry name" value="Ribosomal_N-acetyltransferase"/>
</dbReference>
<dbReference type="Proteomes" id="UP000192408">
    <property type="component" value="Unassembled WGS sequence"/>
</dbReference>
<dbReference type="PROSITE" id="PS51186">
    <property type="entry name" value="GNAT"/>
    <property type="match status" value="1"/>
</dbReference>
<organism evidence="2 3">
    <name type="scientific">Pasteurella testudinis DSM 23072</name>
    <dbReference type="NCBI Taxonomy" id="1122938"/>
    <lineage>
        <taxon>Bacteria</taxon>
        <taxon>Pseudomonadati</taxon>
        <taxon>Pseudomonadota</taxon>
        <taxon>Gammaproteobacteria</taxon>
        <taxon>Pasteurellales</taxon>
        <taxon>Pasteurellaceae</taxon>
        <taxon>Pasteurella</taxon>
    </lineage>
</organism>
<evidence type="ECO:0000259" key="1">
    <source>
        <dbReference type="PROSITE" id="PS51186"/>
    </source>
</evidence>
<evidence type="ECO:0000313" key="2">
    <source>
        <dbReference type="EMBL" id="SMB84506.1"/>
    </source>
</evidence>
<dbReference type="GO" id="GO:0008999">
    <property type="term" value="F:protein-N-terminal-alanine acetyltransferase activity"/>
    <property type="evidence" value="ECO:0007669"/>
    <property type="project" value="TreeGrafter"/>
</dbReference>
<dbReference type="PANTHER" id="PTHR43441">
    <property type="entry name" value="RIBOSOMAL-PROTEIN-SERINE ACETYLTRANSFERASE"/>
    <property type="match status" value="1"/>
</dbReference>
<dbReference type="GO" id="GO:1990189">
    <property type="term" value="F:protein N-terminal-serine acetyltransferase activity"/>
    <property type="evidence" value="ECO:0007669"/>
    <property type="project" value="TreeGrafter"/>
</dbReference>
<feature type="domain" description="N-acetyltransferase" evidence="1">
    <location>
        <begin position="47"/>
        <end position="191"/>
    </location>
</feature>
<dbReference type="InterPro" id="IPR016181">
    <property type="entry name" value="Acyl_CoA_acyltransferase"/>
</dbReference>
<evidence type="ECO:0000313" key="3">
    <source>
        <dbReference type="Proteomes" id="UP000192408"/>
    </source>
</evidence>
<dbReference type="EMBL" id="FWWV01000015">
    <property type="protein sequence ID" value="SMB84506.1"/>
    <property type="molecule type" value="Genomic_DNA"/>
</dbReference>
<dbReference type="Pfam" id="PF13302">
    <property type="entry name" value="Acetyltransf_3"/>
    <property type="match status" value="1"/>
</dbReference>
<dbReference type="InterPro" id="IPR000182">
    <property type="entry name" value="GNAT_dom"/>
</dbReference>
<sequence>MRYNQFNQAIGDVVENMTLGAMPDITQLSGEDCIIERLDYERHSEAICECYLQHTQAADWTYLPLEPFDQPQQVRSLLRQWAQSSDPYYFVILARHSRQVLGTFALMRIDRHNRSIEMGWVIYSDLLQRSKAATEAQFLLMQYVFDTLQYRRYEWKCDALNQRSRRAAARLGFQYEGTFRNAVVYKGRSRDTAWFSIIAEEWLPLKTAFTRYLAADNFNPQGQQYKPLAAFLTQ</sequence>
<dbReference type="AlphaFoldDB" id="A0A1W1UTY6"/>
<dbReference type="RefSeq" id="WP_084256981.1">
    <property type="nucleotide sequence ID" value="NZ_FWWV01000015.1"/>
</dbReference>
<protein>
    <submittedName>
        <fullName evidence="2">Protein N-acetyltransferase, RimJ/RimL family</fullName>
    </submittedName>
</protein>